<organism evidence="4 5">
    <name type="scientific">Candidatus Magasanikbacteria bacterium CG10_big_fil_rev_8_21_14_0_10_36_32</name>
    <dbReference type="NCBI Taxonomy" id="1974646"/>
    <lineage>
        <taxon>Bacteria</taxon>
        <taxon>Candidatus Magasanikiibacteriota</taxon>
    </lineage>
</organism>
<dbReference type="GO" id="GO:0006979">
    <property type="term" value="P:response to oxidative stress"/>
    <property type="evidence" value="ECO:0007669"/>
    <property type="project" value="TreeGrafter"/>
</dbReference>
<comment type="caution">
    <text evidence="4">The sequence shown here is derived from an EMBL/GenBank/DDBJ whole genome shotgun (WGS) entry which is preliminary data.</text>
</comment>
<evidence type="ECO:0000256" key="1">
    <source>
        <dbReference type="ARBA" id="ARBA00023002"/>
    </source>
</evidence>
<keyword evidence="1" id="KW-0560">Oxidoreductase</keyword>
<dbReference type="Gene3D" id="3.40.50.920">
    <property type="match status" value="1"/>
</dbReference>
<proteinExistence type="predicted"/>
<keyword evidence="4" id="KW-0670">Pyruvate</keyword>
<dbReference type="InterPro" id="IPR019752">
    <property type="entry name" value="Pyrv/ketoisovalerate_OxRed_cat"/>
</dbReference>
<dbReference type="InterPro" id="IPR009014">
    <property type="entry name" value="Transketo_C/PFOR_II"/>
</dbReference>
<reference evidence="5" key="1">
    <citation type="submission" date="2017-09" db="EMBL/GenBank/DDBJ databases">
        <title>Depth-based differentiation of microbial function through sediment-hosted aquifers and enrichment of novel symbionts in the deep terrestrial subsurface.</title>
        <authorList>
            <person name="Probst A.J."/>
            <person name="Ladd B."/>
            <person name="Jarett J.K."/>
            <person name="Geller-Mcgrath D.E."/>
            <person name="Sieber C.M.K."/>
            <person name="Emerson J.B."/>
            <person name="Anantharaman K."/>
            <person name="Thomas B.C."/>
            <person name="Malmstrom R."/>
            <person name="Stieglmeier M."/>
            <person name="Klingl A."/>
            <person name="Woyke T."/>
            <person name="Ryan C.M."/>
            <person name="Banfield J.F."/>
        </authorList>
    </citation>
    <scope>NUCLEOTIDE SEQUENCE [LARGE SCALE GENOMIC DNA]</scope>
</reference>
<name>A0A2M6W5K7_9BACT</name>
<protein>
    <submittedName>
        <fullName evidence="4">Pyruvate ferredoxin oxidoreductase</fullName>
    </submittedName>
</protein>
<dbReference type="Gene3D" id="3.40.50.970">
    <property type="match status" value="1"/>
</dbReference>
<feature type="domain" description="Pyruvate flavodoxin/ferredoxin oxidoreductase pyrimidine binding" evidence="3">
    <location>
        <begin position="200"/>
        <end position="423"/>
    </location>
</feature>
<dbReference type="PANTHER" id="PTHR32154:SF20">
    <property type="entry name" value="2-OXOGLUTARATE OXIDOREDUCTASE SUBUNIT KORA"/>
    <property type="match status" value="1"/>
</dbReference>
<dbReference type="Proteomes" id="UP000231426">
    <property type="component" value="Unassembled WGS sequence"/>
</dbReference>
<dbReference type="InterPro" id="IPR002869">
    <property type="entry name" value="Pyrv_flavodox_OxRed_cen"/>
</dbReference>
<dbReference type="Pfam" id="PF01558">
    <property type="entry name" value="POR"/>
    <property type="match status" value="1"/>
</dbReference>
<dbReference type="PANTHER" id="PTHR32154">
    <property type="entry name" value="PYRUVATE-FLAVODOXIN OXIDOREDUCTASE-RELATED"/>
    <property type="match status" value="1"/>
</dbReference>
<dbReference type="InterPro" id="IPR002880">
    <property type="entry name" value="Pyrv_Fd/Flavodoxin_OxRdtase_N"/>
</dbReference>
<gene>
    <name evidence="4" type="ORF">COU29_03555</name>
</gene>
<dbReference type="SUPFAM" id="SSF52922">
    <property type="entry name" value="TK C-terminal domain-like"/>
    <property type="match status" value="1"/>
</dbReference>
<feature type="domain" description="Pyruvate/ketoisovalerate oxidoreductase catalytic" evidence="2">
    <location>
        <begin position="16"/>
        <end position="168"/>
    </location>
</feature>
<evidence type="ECO:0000313" key="5">
    <source>
        <dbReference type="Proteomes" id="UP000231426"/>
    </source>
</evidence>
<dbReference type="InterPro" id="IPR022367">
    <property type="entry name" value="2-oxoacid/accept_OxRdtase_asu"/>
</dbReference>
<dbReference type="SUPFAM" id="SSF53323">
    <property type="entry name" value="Pyruvate-ferredoxin oxidoreductase, PFOR, domain III"/>
    <property type="match status" value="1"/>
</dbReference>
<dbReference type="NCBIfam" id="TIGR03710">
    <property type="entry name" value="OAFO_sf"/>
    <property type="match status" value="1"/>
</dbReference>
<dbReference type="SUPFAM" id="SSF52518">
    <property type="entry name" value="Thiamin diphosphate-binding fold (THDP-binding)"/>
    <property type="match status" value="1"/>
</dbReference>
<dbReference type="EMBL" id="PFBV01000005">
    <property type="protein sequence ID" value="PIT88063.1"/>
    <property type="molecule type" value="Genomic_DNA"/>
</dbReference>
<dbReference type="Gene3D" id="3.40.920.10">
    <property type="entry name" value="Pyruvate-ferredoxin oxidoreductase, PFOR, domain III"/>
    <property type="match status" value="1"/>
</dbReference>
<evidence type="ECO:0000313" key="4">
    <source>
        <dbReference type="EMBL" id="PIT88063.1"/>
    </source>
</evidence>
<accession>A0A2M6W5K7</accession>
<dbReference type="Pfam" id="PF01855">
    <property type="entry name" value="POR_N"/>
    <property type="match status" value="1"/>
</dbReference>
<sequence>MMKKQNIFSVLVGGAAGDGAREAAANLSRLLTNVGFEVIQTVEYPSLIRGGHNFARVTFSDDKIHSDYEALDILVALNKETVDLHFKELKKDGLVIFDCEKQDKKIINLPLCAYAKEMGAPPILRTAAALGAICWILNLDLEELNKIFKTVFKDKAEANIKLSVKGYENFKNRKITQIKLPKPKKIIRKLVDGNEAFAEGLIKAGLENYFAYPMTPSSSILHFLAGKAHEYKIKVAQPENEIAVINMALGSAYAGKRTATASTGGGFALMLEAMAMAGMEELPIVVADSQRAGTSTGVATRTGQGDLAFVRNLPGEFPQIVLAPGDQEEAYLLGGLSLNLAWQFQTPVVVLLDKLLSENMSACQLDDKKIKIISSKPSKAGKKYQRYEFTDDGISPLAFPGDKDAVVKVCSYEHDEKGYITDSSEITKAMCEKRFAKIKGIVKELAKHEMIKVYGDTKSKNTLVFFGSTKGAILEALKYIKKPVRAVQILCLEPLDTAQLKKILKESNRIIDIENNYTGQLANLIREKTGIEVCKKILRYDSFPFEPLSLADTINKILK</sequence>
<dbReference type="GO" id="GO:0016903">
    <property type="term" value="F:oxidoreductase activity, acting on the aldehyde or oxo group of donors"/>
    <property type="evidence" value="ECO:0007669"/>
    <property type="project" value="InterPro"/>
</dbReference>
<dbReference type="AlphaFoldDB" id="A0A2M6W5K7"/>
<evidence type="ECO:0000259" key="2">
    <source>
        <dbReference type="Pfam" id="PF01558"/>
    </source>
</evidence>
<dbReference type="InterPro" id="IPR050722">
    <property type="entry name" value="Pyruvate:ferred/Flavod_OxRd"/>
</dbReference>
<evidence type="ECO:0000259" key="3">
    <source>
        <dbReference type="Pfam" id="PF01855"/>
    </source>
</evidence>
<dbReference type="CDD" id="cd07034">
    <property type="entry name" value="TPP_PYR_PFOR_IOR-alpha_like"/>
    <property type="match status" value="1"/>
</dbReference>
<dbReference type="InterPro" id="IPR029061">
    <property type="entry name" value="THDP-binding"/>
</dbReference>